<name>B7K2S7_RIPO1</name>
<dbReference type="HOGENOM" id="CLU_2896565_0_0_3"/>
<dbReference type="EMBL" id="CP001287">
    <property type="protein sequence ID" value="ACK67628.1"/>
    <property type="molecule type" value="Genomic_DNA"/>
</dbReference>
<sequence length="62" mass="7355">MYVTDRKLSPDGASRLKGFNYPDANLAYQAWEKWSVKYLEYCLSLNAASKLYQKYEHYHELS</sequence>
<keyword evidence="2" id="KW-1185">Reference proteome</keyword>
<gene>
    <name evidence="1" type="ordered locus">PCC8801_3666</name>
</gene>
<evidence type="ECO:0000313" key="1">
    <source>
        <dbReference type="EMBL" id="ACK67628.1"/>
    </source>
</evidence>
<dbReference type="RefSeq" id="WP_012596886.1">
    <property type="nucleotide sequence ID" value="NC_011726.1"/>
</dbReference>
<evidence type="ECO:0000313" key="2">
    <source>
        <dbReference type="Proteomes" id="UP000008204"/>
    </source>
</evidence>
<dbReference type="Proteomes" id="UP000008204">
    <property type="component" value="Chromosome"/>
</dbReference>
<proteinExistence type="predicted"/>
<organism evidence="1 2">
    <name type="scientific">Rippkaea orientalis (strain PCC 8801 / RF-1)</name>
    <name type="common">Cyanothece sp. (strain PCC 8801)</name>
    <dbReference type="NCBI Taxonomy" id="41431"/>
    <lineage>
        <taxon>Bacteria</taxon>
        <taxon>Bacillati</taxon>
        <taxon>Cyanobacteriota</taxon>
        <taxon>Cyanophyceae</taxon>
        <taxon>Oscillatoriophycideae</taxon>
        <taxon>Chroococcales</taxon>
        <taxon>Aphanothecaceae</taxon>
        <taxon>Rippkaea</taxon>
        <taxon>Rippkaea orientalis</taxon>
    </lineage>
</organism>
<accession>B7K2S7</accession>
<dbReference type="AlphaFoldDB" id="B7K2S7"/>
<protein>
    <submittedName>
        <fullName evidence="1">Uncharacterized protein</fullName>
    </submittedName>
</protein>
<dbReference type="KEGG" id="cyp:PCC8801_3666"/>
<dbReference type="STRING" id="41431.PCC8801_3666"/>
<reference evidence="2" key="1">
    <citation type="journal article" date="2011" name="MBio">
        <title>Novel metabolic attributes of the genus Cyanothece, comprising a group of unicellular nitrogen-fixing Cyanobacteria.</title>
        <authorList>
            <person name="Bandyopadhyay A."/>
            <person name="Elvitigala T."/>
            <person name="Welsh E."/>
            <person name="Stockel J."/>
            <person name="Liberton M."/>
            <person name="Min H."/>
            <person name="Sherman L.A."/>
            <person name="Pakrasi H.B."/>
        </authorList>
    </citation>
    <scope>NUCLEOTIDE SEQUENCE [LARGE SCALE GENOMIC DNA]</scope>
    <source>
        <strain evidence="2">PCC 8801</strain>
    </source>
</reference>